<dbReference type="GO" id="GO:0003824">
    <property type="term" value="F:catalytic activity"/>
    <property type="evidence" value="ECO:0007669"/>
    <property type="project" value="InterPro"/>
</dbReference>
<dbReference type="STRING" id="112903.SAMN04490178_11344"/>
<dbReference type="AlphaFoldDB" id="A0A1H8VZT0"/>
<proteinExistence type="predicted"/>
<dbReference type="SUPFAM" id="SSF53167">
    <property type="entry name" value="Purine and uridine phosphorylases"/>
    <property type="match status" value="1"/>
</dbReference>
<evidence type="ECO:0000313" key="2">
    <source>
        <dbReference type="Proteomes" id="UP000198847"/>
    </source>
</evidence>
<dbReference type="EMBL" id="FODY01000013">
    <property type="protein sequence ID" value="SEP20448.1"/>
    <property type="molecule type" value="Genomic_DNA"/>
</dbReference>
<organism evidence="1 2">
    <name type="scientific">Propionispora vibrioides</name>
    <dbReference type="NCBI Taxonomy" id="112903"/>
    <lineage>
        <taxon>Bacteria</taxon>
        <taxon>Bacillati</taxon>
        <taxon>Bacillota</taxon>
        <taxon>Negativicutes</taxon>
        <taxon>Selenomonadales</taxon>
        <taxon>Sporomusaceae</taxon>
        <taxon>Propionispora</taxon>
    </lineage>
</organism>
<reference evidence="1 2" key="1">
    <citation type="submission" date="2016-10" db="EMBL/GenBank/DDBJ databases">
        <authorList>
            <person name="de Groot N.N."/>
        </authorList>
    </citation>
    <scope>NUCLEOTIDE SEQUENCE [LARGE SCALE GENOMIC DNA]</scope>
    <source>
        <strain evidence="1 2">DSM 13305</strain>
    </source>
</reference>
<protein>
    <submittedName>
        <fullName evidence="1">Purine-nucleoside phosphorylase</fullName>
    </submittedName>
</protein>
<name>A0A1H8VZT0_9FIRM</name>
<evidence type="ECO:0000313" key="1">
    <source>
        <dbReference type="EMBL" id="SEP20448.1"/>
    </source>
</evidence>
<accession>A0A1H8VZT0</accession>
<sequence>MIIRKGKIGVQALTIVTVSDHLVTGEAATGEERQTMFMQMMNIVLELTK</sequence>
<dbReference type="InterPro" id="IPR035994">
    <property type="entry name" value="Nucleoside_phosphorylase_sf"/>
</dbReference>
<dbReference type="Gene3D" id="3.40.50.1580">
    <property type="entry name" value="Nucleoside phosphorylase domain"/>
    <property type="match status" value="1"/>
</dbReference>
<dbReference type="GO" id="GO:0009116">
    <property type="term" value="P:nucleoside metabolic process"/>
    <property type="evidence" value="ECO:0007669"/>
    <property type="project" value="InterPro"/>
</dbReference>
<keyword evidence="2" id="KW-1185">Reference proteome</keyword>
<dbReference type="Proteomes" id="UP000198847">
    <property type="component" value="Unassembled WGS sequence"/>
</dbReference>
<gene>
    <name evidence="1" type="ORF">SAMN04490178_11344</name>
</gene>